<organism evidence="6 7">
    <name type="scientific">Thermoactinomyces daqus</name>
    <dbReference type="NCBI Taxonomy" id="1329516"/>
    <lineage>
        <taxon>Bacteria</taxon>
        <taxon>Bacillati</taxon>
        <taxon>Bacillota</taxon>
        <taxon>Bacilli</taxon>
        <taxon>Bacillales</taxon>
        <taxon>Thermoactinomycetaceae</taxon>
        <taxon>Thermoactinomyces</taxon>
    </lineage>
</organism>
<evidence type="ECO:0000313" key="7">
    <source>
        <dbReference type="Proteomes" id="UP000530514"/>
    </source>
</evidence>
<dbReference type="AlphaFoldDB" id="A0A7W1XC66"/>
<dbReference type="InterPro" id="IPR001206">
    <property type="entry name" value="Diacylglycerol_kinase_cat_dom"/>
</dbReference>
<keyword evidence="6" id="KW-0808">Transferase</keyword>
<dbReference type="GO" id="GO:0008654">
    <property type="term" value="P:phospholipid biosynthetic process"/>
    <property type="evidence" value="ECO:0007669"/>
    <property type="project" value="InterPro"/>
</dbReference>
<comment type="similarity">
    <text evidence="2">Belongs to the diacylglycerol/lipid kinase family.</text>
</comment>
<dbReference type="PANTHER" id="PTHR12358">
    <property type="entry name" value="SPHINGOSINE KINASE"/>
    <property type="match status" value="1"/>
</dbReference>
<feature type="domain" description="DAGKc" evidence="5">
    <location>
        <begin position="1"/>
        <end position="130"/>
    </location>
</feature>
<evidence type="ECO:0000259" key="5">
    <source>
        <dbReference type="PROSITE" id="PS50146"/>
    </source>
</evidence>
<comment type="cofactor">
    <cofactor evidence="1">
        <name>Mg(2+)</name>
        <dbReference type="ChEBI" id="CHEBI:18420"/>
    </cofactor>
</comment>
<name>A0A7W1XC66_9BACL</name>
<dbReference type="InterPro" id="IPR050187">
    <property type="entry name" value="Lipid_Phosphate_FormReg"/>
</dbReference>
<evidence type="ECO:0000256" key="2">
    <source>
        <dbReference type="ARBA" id="ARBA00005983"/>
    </source>
</evidence>
<dbReference type="SUPFAM" id="SSF111331">
    <property type="entry name" value="NAD kinase/diacylglycerol kinase-like"/>
    <property type="match status" value="1"/>
</dbReference>
<sequence length="202" mass="22709">MDKIIFLVNPNAGNKELITNVDAVSRRFQEIADKIEICHTSRPGDSARIIGEQGACADLVIAVGGDGTVHECVNALAKLRNPPLFAMLPGGTCNDFARTLGISQDYREAVEQIIHLKERKVDIGKHGDRYFLNFWGIGLITQVSEEIRGDLKEKFGRLSYYLSAVQTLNHQEAFNWISKRILPLLKEKQRWCWLETALLSEG</sequence>
<dbReference type="PANTHER" id="PTHR12358:SF107">
    <property type="entry name" value="LIPID KINASE BMRU-RELATED"/>
    <property type="match status" value="1"/>
</dbReference>
<dbReference type="PROSITE" id="PS50146">
    <property type="entry name" value="DAGK"/>
    <property type="match status" value="1"/>
</dbReference>
<keyword evidence="7" id="KW-1185">Reference proteome</keyword>
<dbReference type="Pfam" id="PF00781">
    <property type="entry name" value="DAGK_cat"/>
    <property type="match status" value="1"/>
</dbReference>
<proteinExistence type="inferred from homology"/>
<dbReference type="GO" id="GO:0005886">
    <property type="term" value="C:plasma membrane"/>
    <property type="evidence" value="ECO:0007669"/>
    <property type="project" value="TreeGrafter"/>
</dbReference>
<evidence type="ECO:0000256" key="1">
    <source>
        <dbReference type="ARBA" id="ARBA00001946"/>
    </source>
</evidence>
<keyword evidence="4" id="KW-0067">ATP-binding</keyword>
<dbReference type="Proteomes" id="UP000530514">
    <property type="component" value="Unassembled WGS sequence"/>
</dbReference>
<protein>
    <submittedName>
        <fullName evidence="6">YegS/Rv2252/BmrU family lipid kinase</fullName>
    </submittedName>
</protein>
<dbReference type="EMBL" id="JACEIP010000023">
    <property type="protein sequence ID" value="MBA4543864.1"/>
    <property type="molecule type" value="Genomic_DNA"/>
</dbReference>
<dbReference type="Gene3D" id="3.40.50.10330">
    <property type="entry name" value="Probable inorganic polyphosphate/atp-NAD kinase, domain 1"/>
    <property type="match status" value="1"/>
</dbReference>
<dbReference type="Gene3D" id="2.60.200.40">
    <property type="match status" value="1"/>
</dbReference>
<keyword evidence="3" id="KW-0547">Nucleotide-binding</keyword>
<dbReference type="InterPro" id="IPR005218">
    <property type="entry name" value="Diacylglycerol/lipid_kinase"/>
</dbReference>
<gene>
    <name evidence="6" type="ORF">H1164_13300</name>
</gene>
<dbReference type="GO" id="GO:0004143">
    <property type="term" value="F:ATP-dependent diacylglycerol kinase activity"/>
    <property type="evidence" value="ECO:0007669"/>
    <property type="project" value="TreeGrafter"/>
</dbReference>
<dbReference type="NCBIfam" id="TIGR00147">
    <property type="entry name" value="YegS/Rv2252/BmrU family lipid kinase"/>
    <property type="match status" value="1"/>
</dbReference>
<accession>A0A7W1XC66</accession>
<dbReference type="SMART" id="SM00046">
    <property type="entry name" value="DAGKc"/>
    <property type="match status" value="1"/>
</dbReference>
<dbReference type="GO" id="GO:0005524">
    <property type="term" value="F:ATP binding"/>
    <property type="evidence" value="ECO:0007669"/>
    <property type="project" value="UniProtKB-KW"/>
</dbReference>
<dbReference type="InterPro" id="IPR016064">
    <property type="entry name" value="NAD/diacylglycerol_kinase_sf"/>
</dbReference>
<keyword evidence="6" id="KW-0418">Kinase</keyword>
<dbReference type="RefSeq" id="WP_052154441.1">
    <property type="nucleotide sequence ID" value="NZ_JACEIP010000023.1"/>
</dbReference>
<evidence type="ECO:0000313" key="6">
    <source>
        <dbReference type="EMBL" id="MBA4543864.1"/>
    </source>
</evidence>
<comment type="caution">
    <text evidence="6">The sequence shown here is derived from an EMBL/GenBank/DDBJ whole genome shotgun (WGS) entry which is preliminary data.</text>
</comment>
<dbReference type="OrthoDB" id="142078at2"/>
<evidence type="ECO:0000256" key="4">
    <source>
        <dbReference type="ARBA" id="ARBA00022840"/>
    </source>
</evidence>
<evidence type="ECO:0000256" key="3">
    <source>
        <dbReference type="ARBA" id="ARBA00022741"/>
    </source>
</evidence>
<dbReference type="InterPro" id="IPR017438">
    <property type="entry name" value="ATP-NAD_kinase_N"/>
</dbReference>
<reference evidence="6 7" key="1">
    <citation type="submission" date="2020-07" db="EMBL/GenBank/DDBJ databases">
        <authorList>
            <person name="Feng H."/>
        </authorList>
    </citation>
    <scope>NUCLEOTIDE SEQUENCE [LARGE SCALE GENOMIC DNA]</scope>
    <source>
        <strain evidence="7">s-11</strain>
    </source>
</reference>